<dbReference type="InterPro" id="IPR036423">
    <property type="entry name" value="SOD-like_Cu/Zn_dom_sf"/>
</dbReference>
<dbReference type="EMBL" id="JAVFHQ010000011">
    <property type="protein sequence ID" value="KAK4547323.1"/>
    <property type="molecule type" value="Genomic_DNA"/>
</dbReference>
<evidence type="ECO:0000256" key="2">
    <source>
        <dbReference type="SAM" id="SignalP"/>
    </source>
</evidence>
<evidence type="ECO:0000256" key="1">
    <source>
        <dbReference type="SAM" id="MobiDB-lite"/>
    </source>
</evidence>
<feature type="chain" id="PRO_5043395740" description="Superoxide dismutase copper/zinc binding domain-containing protein" evidence="2">
    <location>
        <begin position="21"/>
        <end position="554"/>
    </location>
</feature>
<feature type="region of interest" description="Disordered" evidence="1">
    <location>
        <begin position="30"/>
        <end position="89"/>
    </location>
</feature>
<keyword evidence="4" id="KW-1185">Reference proteome</keyword>
<dbReference type="SUPFAM" id="SSF49329">
    <property type="entry name" value="Cu,Zn superoxide dismutase-like"/>
    <property type="match status" value="1"/>
</dbReference>
<sequence>MRSSALFVLLLTAFFATVLAQDDVAAPDVPAPDDVTPAVPDVPDTPTVPETPAVPDTPTVPDVPAADTPTTPVVPTVDAPTTPDSPTLPDVPTVAIPALPDVPAVAIPTLPAVPTVELPSVNIDVPILSAVTDVPTLNVLGLAVGSTTVLGLAIGPTAVDSTTTLPSSNVAPVATGDPPGAQYMAALPAKDLPPNGECVISSAPNGSCAAVTVNLNSLPAGPLTYFIHTYPIGSNGSCATAGGVLNPYHVPDGVVCNAAYPQDCMVGDLAGKHGFITGSGFSATYNDCYLSLLSSDPAFVGNRSLVIHDADGTTVACANFTIPGTPSSAQPATGGSVTTSTITSTVIATAAASTASPSVASSSAQPASGGAVSTGTITSVVIVKPASSTASPSVISTSATPVAGSAVSTGTITSVVVVKPAVTTASPSVTYTTVVVTQTVSGATQTALAPVSAASTSTITSATASPSVTYVTVIVTSTAVSGATQAVSGLVSGATDTVSSVVSGATTIASGVCGAQTQNPTTEITTTTMYAAADKAALGPGLGAVAFGLAVMVI</sequence>
<dbReference type="AlphaFoldDB" id="A0AAV9JPL5"/>
<dbReference type="Proteomes" id="UP001324427">
    <property type="component" value="Unassembled WGS sequence"/>
</dbReference>
<dbReference type="GO" id="GO:0046872">
    <property type="term" value="F:metal ion binding"/>
    <property type="evidence" value="ECO:0007669"/>
    <property type="project" value="InterPro"/>
</dbReference>
<name>A0AAV9JPL5_9PEZI</name>
<feature type="signal peptide" evidence="2">
    <location>
        <begin position="1"/>
        <end position="20"/>
    </location>
</feature>
<accession>A0AAV9JPL5</accession>
<dbReference type="GO" id="GO:0006801">
    <property type="term" value="P:superoxide metabolic process"/>
    <property type="evidence" value="ECO:0007669"/>
    <property type="project" value="InterPro"/>
</dbReference>
<organism evidence="3 4">
    <name type="scientific">Oleoguttula mirabilis</name>
    <dbReference type="NCBI Taxonomy" id="1507867"/>
    <lineage>
        <taxon>Eukaryota</taxon>
        <taxon>Fungi</taxon>
        <taxon>Dikarya</taxon>
        <taxon>Ascomycota</taxon>
        <taxon>Pezizomycotina</taxon>
        <taxon>Dothideomycetes</taxon>
        <taxon>Dothideomycetidae</taxon>
        <taxon>Mycosphaerellales</taxon>
        <taxon>Teratosphaeriaceae</taxon>
        <taxon>Oleoguttula</taxon>
    </lineage>
</organism>
<evidence type="ECO:0000313" key="3">
    <source>
        <dbReference type="EMBL" id="KAK4547323.1"/>
    </source>
</evidence>
<feature type="compositionally biased region" description="Low complexity" evidence="1">
    <location>
        <begin position="30"/>
        <end position="84"/>
    </location>
</feature>
<reference evidence="3 4" key="1">
    <citation type="submission" date="2021-11" db="EMBL/GenBank/DDBJ databases">
        <title>Black yeast isolated from Biological Soil Crust.</title>
        <authorList>
            <person name="Kurbessoian T."/>
        </authorList>
    </citation>
    <scope>NUCLEOTIDE SEQUENCE [LARGE SCALE GENOMIC DNA]</scope>
    <source>
        <strain evidence="3 4">CCFEE 5522</strain>
    </source>
</reference>
<evidence type="ECO:0008006" key="5">
    <source>
        <dbReference type="Google" id="ProtNLM"/>
    </source>
</evidence>
<dbReference type="Gene3D" id="2.60.40.200">
    <property type="entry name" value="Superoxide dismutase, copper/zinc binding domain"/>
    <property type="match status" value="1"/>
</dbReference>
<comment type="caution">
    <text evidence="3">The sequence shown here is derived from an EMBL/GenBank/DDBJ whole genome shotgun (WGS) entry which is preliminary data.</text>
</comment>
<evidence type="ECO:0000313" key="4">
    <source>
        <dbReference type="Proteomes" id="UP001324427"/>
    </source>
</evidence>
<proteinExistence type="predicted"/>
<keyword evidence="2" id="KW-0732">Signal</keyword>
<protein>
    <recommendedName>
        <fullName evidence="5">Superoxide dismutase copper/zinc binding domain-containing protein</fullName>
    </recommendedName>
</protein>
<gene>
    <name evidence="3" type="ORF">LTR36_000979</name>
</gene>